<dbReference type="Proteomes" id="UP000004913">
    <property type="component" value="Unassembled WGS sequence"/>
</dbReference>
<dbReference type="InterPro" id="IPR051802">
    <property type="entry name" value="YfhM-like"/>
</dbReference>
<dbReference type="SMART" id="SM01360">
    <property type="entry name" value="A2M"/>
    <property type="match status" value="1"/>
</dbReference>
<keyword evidence="2" id="KW-0732">Signal</keyword>
<dbReference type="Gene3D" id="2.60.40.1930">
    <property type="match status" value="1"/>
</dbReference>
<dbReference type="SMART" id="SM01419">
    <property type="entry name" value="Thiol-ester_cl"/>
    <property type="match status" value="1"/>
</dbReference>
<dbReference type="Pfam" id="PF00207">
    <property type="entry name" value="A2M"/>
    <property type="match status" value="1"/>
</dbReference>
<evidence type="ECO:0000259" key="3">
    <source>
        <dbReference type="SMART" id="SM01359"/>
    </source>
</evidence>
<evidence type="ECO:0000313" key="5">
    <source>
        <dbReference type="EMBL" id="EGK01067.1"/>
    </source>
</evidence>
<dbReference type="PANTHER" id="PTHR40094:SF1">
    <property type="entry name" value="UBIQUITIN DOMAIN-CONTAINING PROTEIN"/>
    <property type="match status" value="1"/>
</dbReference>
<dbReference type="Pfam" id="PF07703">
    <property type="entry name" value="A2M_BRD"/>
    <property type="match status" value="1"/>
</dbReference>
<evidence type="ECO:0008006" key="7">
    <source>
        <dbReference type="Google" id="ProtNLM"/>
    </source>
</evidence>
<dbReference type="InterPro" id="IPR041462">
    <property type="entry name" value="Bact_A2M_MG6"/>
</dbReference>
<dbReference type="SUPFAM" id="SSF48239">
    <property type="entry name" value="Terpenoid cyclases/Protein prenyltransferases"/>
    <property type="match status" value="1"/>
</dbReference>
<name>F5IZS2_9BACT</name>
<dbReference type="InterPro" id="IPR002890">
    <property type="entry name" value="MG2"/>
</dbReference>
<dbReference type="Pfam" id="PF17973">
    <property type="entry name" value="bMG10"/>
    <property type="match status" value="1"/>
</dbReference>
<dbReference type="Pfam" id="PF17962">
    <property type="entry name" value="bMG6"/>
    <property type="match status" value="1"/>
</dbReference>
<dbReference type="CDD" id="cd02891">
    <property type="entry name" value="A2M_like"/>
    <property type="match status" value="1"/>
</dbReference>
<reference evidence="5 6" key="1">
    <citation type="submission" date="2011-04" db="EMBL/GenBank/DDBJ databases">
        <title>The Genome Sequence of Dysgonomonas gadei ATCC BAA-286.</title>
        <authorList>
            <consortium name="The Broad Institute Genome Sequencing Platform"/>
            <person name="Earl A."/>
            <person name="Ward D."/>
            <person name="Feldgarden M."/>
            <person name="Gevers D."/>
            <person name="Pudlo N."/>
            <person name="Martens E."/>
            <person name="Allen-Vercoe E."/>
            <person name="Young S.K."/>
            <person name="Zeng Q."/>
            <person name="Gargeya S."/>
            <person name="Fitzgerald M."/>
            <person name="Haas B."/>
            <person name="Abouelleil A."/>
            <person name="Alvarado L."/>
            <person name="Arachchi H.M."/>
            <person name="Berlin A."/>
            <person name="Brown A."/>
            <person name="Chapman S.B."/>
            <person name="Chen Z."/>
            <person name="Dunbar C."/>
            <person name="Freedman E."/>
            <person name="Gearin G."/>
            <person name="Gellesch M."/>
            <person name="Goldberg J."/>
            <person name="Griggs A."/>
            <person name="Gujja S."/>
            <person name="Heiman D."/>
            <person name="Howarth C."/>
            <person name="Larson L."/>
            <person name="Lui A."/>
            <person name="MacDonald P.J.P."/>
            <person name="Mehta T."/>
            <person name="Montmayeur A."/>
            <person name="Murphy C."/>
            <person name="Neiman D."/>
            <person name="Pearson M."/>
            <person name="Priest M."/>
            <person name="Roberts A."/>
            <person name="Saif S."/>
            <person name="Shea T."/>
            <person name="Shenoy N."/>
            <person name="Sisk P."/>
            <person name="Stolte C."/>
            <person name="Sykes S."/>
            <person name="Yandava C."/>
            <person name="Wortman J."/>
            <person name="Nusbaum C."/>
            <person name="Birren B."/>
        </authorList>
    </citation>
    <scope>NUCLEOTIDE SEQUENCE [LARGE SCALE GENOMIC DNA]</scope>
    <source>
        <strain evidence="5 6">ATCC BAA-286</strain>
    </source>
</reference>
<dbReference type="SMART" id="SM01359">
    <property type="entry name" value="A2M_N_2"/>
    <property type="match status" value="1"/>
</dbReference>
<dbReference type="eggNOG" id="COG2373">
    <property type="taxonomic scope" value="Bacteria"/>
</dbReference>
<dbReference type="Pfam" id="PF01835">
    <property type="entry name" value="MG2"/>
    <property type="match status" value="1"/>
</dbReference>
<dbReference type="STRING" id="742766.HMPREF9455_02589"/>
<comment type="similarity">
    <text evidence="1">Belongs to the protease inhibitor I39 (alpha-2-macroglobulin) family. Bacterial alpha-2-macroglobulin subfamily.</text>
</comment>
<dbReference type="InterPro" id="IPR021868">
    <property type="entry name" value="Alpha_2_Macroglob_MG3"/>
</dbReference>
<accession>F5IZS2</accession>
<feature type="domain" description="Alpha-2-macroglobulin bait region" evidence="3">
    <location>
        <begin position="995"/>
        <end position="1138"/>
    </location>
</feature>
<dbReference type="InterPro" id="IPR008930">
    <property type="entry name" value="Terpenoid_cyclase/PrenylTrfase"/>
</dbReference>
<protein>
    <recommendedName>
        <fullName evidence="7">Alpha-2-macroglobulin domain-containing protein</fullName>
    </recommendedName>
</protein>
<evidence type="ECO:0000259" key="4">
    <source>
        <dbReference type="SMART" id="SM01360"/>
    </source>
</evidence>
<dbReference type="Pfam" id="PF17972">
    <property type="entry name" value="bMG5"/>
    <property type="match status" value="1"/>
</dbReference>
<organism evidence="5 6">
    <name type="scientific">Dysgonomonas gadei ATCC BAA-286</name>
    <dbReference type="NCBI Taxonomy" id="742766"/>
    <lineage>
        <taxon>Bacteria</taxon>
        <taxon>Pseudomonadati</taxon>
        <taxon>Bacteroidota</taxon>
        <taxon>Bacteroidia</taxon>
        <taxon>Bacteroidales</taxon>
        <taxon>Dysgonomonadaceae</taxon>
        <taxon>Dysgonomonas</taxon>
    </lineage>
</organism>
<keyword evidence="6" id="KW-1185">Reference proteome</keyword>
<proteinExistence type="inferred from homology"/>
<evidence type="ECO:0000313" key="6">
    <source>
        <dbReference type="Proteomes" id="UP000004913"/>
    </source>
</evidence>
<dbReference type="InterPro" id="IPR011625">
    <property type="entry name" value="A2M_N_BRD"/>
</dbReference>
<dbReference type="HOGENOM" id="CLU_000965_2_1_10"/>
<dbReference type="EMBL" id="ADLV01000031">
    <property type="protein sequence ID" value="EGK01067.1"/>
    <property type="molecule type" value="Genomic_DNA"/>
</dbReference>
<comment type="caution">
    <text evidence="5">The sequence shown here is derived from an EMBL/GenBank/DDBJ whole genome shotgun (WGS) entry which is preliminary data.</text>
</comment>
<dbReference type="InterPro" id="IPR001599">
    <property type="entry name" value="Macroglobln_a2"/>
</dbReference>
<dbReference type="GO" id="GO:0004866">
    <property type="term" value="F:endopeptidase inhibitor activity"/>
    <property type="evidence" value="ECO:0007669"/>
    <property type="project" value="InterPro"/>
</dbReference>
<dbReference type="PANTHER" id="PTHR40094">
    <property type="entry name" value="ALPHA-2-MACROGLOBULIN HOMOLOG"/>
    <property type="match status" value="1"/>
</dbReference>
<dbReference type="InterPro" id="IPR041246">
    <property type="entry name" value="Bact_MG10"/>
</dbReference>
<feature type="domain" description="Alpha-2-macroglobulin" evidence="4">
    <location>
        <begin position="1200"/>
        <end position="1290"/>
    </location>
</feature>
<dbReference type="InterPro" id="IPR041203">
    <property type="entry name" value="Bact_A2M_MG5"/>
</dbReference>
<evidence type="ECO:0000256" key="1">
    <source>
        <dbReference type="ARBA" id="ARBA00010556"/>
    </source>
</evidence>
<dbReference type="InterPro" id="IPR047565">
    <property type="entry name" value="Alpha-macroglob_thiol-ester_cl"/>
</dbReference>
<dbReference type="Gene3D" id="1.50.10.20">
    <property type="match status" value="1"/>
</dbReference>
<evidence type="ECO:0000256" key="2">
    <source>
        <dbReference type="ARBA" id="ARBA00022729"/>
    </source>
</evidence>
<gene>
    <name evidence="5" type="ORF">HMPREF9455_02589</name>
</gene>
<dbReference type="Pfam" id="PF11974">
    <property type="entry name" value="bMG3"/>
    <property type="match status" value="1"/>
</dbReference>
<sequence length="1862" mass="208264">MATDTNNIAMKKNLFLIPVFLLSCLFIVNSCKKGGTREINSEFAKYIAAFTYGKVSSSSEIQIELTQDIPTVELNKEIDQELFKFSPSIKGKAYWSSSRTIKFIPDAGELKQGQEYEAWFKLDKVLKVESEFKEFYFHFHIPEQNYSVSLMPYSPIKETDLKWNAVQGTVLLADDAQLDNVTKMFSLSGGDKAGDAKIKITPTETKGRFSLLVDSLYRGNSDNEYTLHVKGDAIGLKKDEDIKIVIPKISQFEVIDVAMEYDPQECIRVTFSDPLSLSQNIQGLVKPGTIESFSFDIDRNVLRLYLDKTTRGTSVELKIFKEIKSVANISLKDDYTYSVNFQKNSPEIKLLSTGNILPNSDNLIIPFQAVNLWAVDVKVIKIFENNILGYLQANDFGESDELKRFGRLILKKRIRLDEDPTMKLEEWNNFSLDLATMIKQDPGAVYKVEFSMKKEYSLYPCGGTTPQIPEEATLERFDNQLSEEDEAKWDRPGYYYSDDWDWDNYNWEERENPCDPTFYMNKSYSCVVLSSNIGITTKLGAEKKMFVALTDILTTKPISGGVVDIYNYQMQRIGSGKTDGNGFADIDYKGGVPFVVIASREKEKGYLKVTSNLSLLLSNFDVSGKEIKKGLKGYIYGERGVWRPGDSIFVTFILEDKAKTLPKEHPVSLELYTPRGQMAQRYTSTTGKNGFYPFRMATDANAITGNWQARVKVGGVTFYKTLKIETVKPNRLKIRLEVGDMIDAGSGSFSGSLSSQWLHGAPAVNLAAKVEMTLSQVRTPFKGYEQYAFNNPASNFTSDTYTVFDGRLDASGNATVRANLPQAASAPGMLRANIVSRVFESGGDASIYTQTAAYSPFPAYIGIKSPTESQYGWLETDKDNMIDIVTLTPAGKPVNRSGLEVKIYKLNWSWWWNSNDNLASYVNNTSTKVILDQKISTSGGGKAKVKFRVDYPEWGRYLIMVTDGGGHTSGRLLYADWPSWRGRSDKEDPSGLTMLSFTTDKQSYKVGETVTVILPKSSDGRALISLEDGSRIISREWVTTTAKEDTKHTFKVTEDMAPNFYIFASLFQPHAQTDNDLPIRMYGVLNINVENSETKLTPVITMPDELRPEKEFSVSVSEKNGKEMTYTLAIVDEGLLDLTSFRTPNAWDEFYTRQALGVRTWDMFDMVVGAQTGKLGPLLSIGGDEALKPGNNTMSRFKPVVKYLGPFTLSGGKTDTHKITLPPYFGSVRVMVVAGNPNGAYGSAEKAVPVRNPLMILSTLPRVAGPDEEILLPVNVFAMDKKIKNVSLTAQSKGLFQFTEGTTKSVAFTQTGDKMVYFKVKVGKKIGFEKIIIKATGNGEAATETIDIEVRNPNPPLLLSSQALVPVDGTSELNIAFDAIGDEDWAKLEISRMPGIDLNKNLSYLHDYPHGCSEQVTSKVFPLLYVQAFRPFSNKEKDVMDNNIREGIRMITSRQLIDGGIAYWPGNTVPNEWVTTYAGHFLVEAQRAGRDVPASVINKWKQFQKKAAQSWNRGDLYTSYYSNSMADLQQAYRLYTLALSGEPELGAMNRLKEMSGLSAQARWRLAAAYALAGKKDAANQLITNLSDQVSPYSFNNNTYGSSSRDMSMIMETYLLLGKTERALALSFKVSESLSDKYITTQSAAFGLIAMSKLAEKMGKGVISYDWELNGVKQKTGNSGDVFQEIALKPQEKVHVSIKNKGQGQIFVRLLGRTQPIVDNTPAQSNGTNLYVKYVDENGKELDVTSLKQGTEFFANVIVQNISGQYLTDMTLSQIFPSGWEIFNTRLFNEADSRTAGSFNYQDIRDDRVYTYYNIGSGYSSSFRIRLQAAYCGRFYLPAISNEPMYNPSEQSRTTGRWVDVKQ</sequence>